<dbReference type="PANTHER" id="PTHR36307:SF1">
    <property type="entry name" value="FLAGELLA BASAL BODY P-RING FORMATION PROTEIN FLGA"/>
    <property type="match status" value="1"/>
</dbReference>
<dbReference type="Gene3D" id="3.90.1210.10">
    <property type="entry name" value="Antifreeze-like/N-acetylneuraminic acid synthase C-terminal domain"/>
    <property type="match status" value="1"/>
</dbReference>
<accession>A0A1I3X9K9</accession>
<evidence type="ECO:0000256" key="1">
    <source>
        <dbReference type="ARBA" id="ARBA00004418"/>
    </source>
</evidence>
<organism evidence="6 7">
    <name type="scientific">Falsiroseomonas stagni DSM 19981</name>
    <dbReference type="NCBI Taxonomy" id="1123062"/>
    <lineage>
        <taxon>Bacteria</taxon>
        <taxon>Pseudomonadati</taxon>
        <taxon>Pseudomonadota</taxon>
        <taxon>Alphaproteobacteria</taxon>
        <taxon>Acetobacterales</taxon>
        <taxon>Roseomonadaceae</taxon>
        <taxon>Falsiroseomonas</taxon>
    </lineage>
</organism>
<evidence type="ECO:0000313" key="7">
    <source>
        <dbReference type="Proteomes" id="UP000199473"/>
    </source>
</evidence>
<evidence type="ECO:0000256" key="2">
    <source>
        <dbReference type="ARBA" id="ARBA00022729"/>
    </source>
</evidence>
<dbReference type="OrthoDB" id="7727421at2"/>
<feature type="signal peptide" evidence="4">
    <location>
        <begin position="1"/>
        <end position="19"/>
    </location>
</feature>
<dbReference type="GO" id="GO:0042597">
    <property type="term" value="C:periplasmic space"/>
    <property type="evidence" value="ECO:0007669"/>
    <property type="project" value="UniProtKB-SubCell"/>
</dbReference>
<dbReference type="Gene3D" id="2.30.30.760">
    <property type="match status" value="1"/>
</dbReference>
<keyword evidence="3" id="KW-0574">Periplasm</keyword>
<protein>
    <submittedName>
        <fullName evidence="6">Flagella basal body P-ring formation protein FlgA</fullName>
    </submittedName>
</protein>
<gene>
    <name evidence="6" type="ORF">SAMN02745775_101109</name>
</gene>
<dbReference type="PANTHER" id="PTHR36307">
    <property type="entry name" value="FLAGELLA BASAL BODY P-RING FORMATION PROTEIN FLGA"/>
    <property type="match status" value="1"/>
</dbReference>
<dbReference type="NCBIfam" id="TIGR03170">
    <property type="entry name" value="flgA_cterm"/>
    <property type="match status" value="1"/>
</dbReference>
<evidence type="ECO:0000256" key="4">
    <source>
        <dbReference type="SAM" id="SignalP"/>
    </source>
</evidence>
<keyword evidence="6" id="KW-0969">Cilium</keyword>
<feature type="chain" id="PRO_5011538417" evidence="4">
    <location>
        <begin position="20"/>
        <end position="329"/>
    </location>
</feature>
<comment type="subcellular location">
    <subcellularLocation>
        <location evidence="1">Periplasm</location>
    </subcellularLocation>
</comment>
<dbReference type="InterPro" id="IPR017585">
    <property type="entry name" value="SAF_FlgA"/>
</dbReference>
<dbReference type="AlphaFoldDB" id="A0A1I3X9K9"/>
<dbReference type="CDD" id="cd11614">
    <property type="entry name" value="SAF_CpaB_FlgA_like"/>
    <property type="match status" value="1"/>
</dbReference>
<keyword evidence="7" id="KW-1185">Reference proteome</keyword>
<feature type="domain" description="SAF" evidence="5">
    <location>
        <begin position="181"/>
        <end position="243"/>
    </location>
</feature>
<evidence type="ECO:0000259" key="5">
    <source>
        <dbReference type="SMART" id="SM00858"/>
    </source>
</evidence>
<name>A0A1I3X9K9_9PROT</name>
<dbReference type="Pfam" id="PF13144">
    <property type="entry name" value="ChapFlgA"/>
    <property type="match status" value="1"/>
</dbReference>
<dbReference type="Proteomes" id="UP000199473">
    <property type="component" value="Unassembled WGS sequence"/>
</dbReference>
<proteinExistence type="predicted"/>
<dbReference type="SMART" id="SM00858">
    <property type="entry name" value="SAF"/>
    <property type="match status" value="1"/>
</dbReference>
<dbReference type="InterPro" id="IPR039246">
    <property type="entry name" value="Flagellar_FlgA"/>
</dbReference>
<dbReference type="RefSeq" id="WP_092953919.1">
    <property type="nucleotide sequence ID" value="NZ_FOSQ01000001.1"/>
</dbReference>
<keyword evidence="2 4" id="KW-0732">Signal</keyword>
<evidence type="ECO:0000256" key="3">
    <source>
        <dbReference type="ARBA" id="ARBA00022764"/>
    </source>
</evidence>
<dbReference type="InterPro" id="IPR013974">
    <property type="entry name" value="SAF"/>
</dbReference>
<dbReference type="EMBL" id="FOSQ01000001">
    <property type="protein sequence ID" value="SFK16298.1"/>
    <property type="molecule type" value="Genomic_DNA"/>
</dbReference>
<sequence>MRALSSILALSLLALPALAQGPAPRAQAVVEASVVTLGDIFENAGPRADATLGPAPAPGRRFVVEAPQLAAIARDFGLAWRPMVGDERVVVERPGRAMRREEVLEPLRLELVALGADPELELDIPGFQPPNLPAGAPDARIAVDGALWDGATRRFSATLVVVAEGMPTFNQRVSGRAVAMRDVVVAARALRAGEMVMPADVSVTRQAVDRAATNAAEDADLVVGQRLRRAFAAGQALAVADVVAVPVIARDSIVQLTHQAPGLTLIAQARALEDGLRGRTVLVLNLGTGSVVQAEVLGPGRARAIGTAPATSLPPAIAARVNRREQASR</sequence>
<keyword evidence="6" id="KW-0282">Flagellum</keyword>
<dbReference type="STRING" id="1123062.SAMN02745775_101109"/>
<evidence type="ECO:0000313" key="6">
    <source>
        <dbReference type="EMBL" id="SFK16298.1"/>
    </source>
</evidence>
<reference evidence="6 7" key="1">
    <citation type="submission" date="2016-10" db="EMBL/GenBank/DDBJ databases">
        <authorList>
            <person name="de Groot N.N."/>
        </authorList>
    </citation>
    <scope>NUCLEOTIDE SEQUENCE [LARGE SCALE GENOMIC DNA]</scope>
    <source>
        <strain evidence="6 7">DSM 19981</strain>
    </source>
</reference>
<dbReference type="GO" id="GO:0044780">
    <property type="term" value="P:bacterial-type flagellum assembly"/>
    <property type="evidence" value="ECO:0007669"/>
    <property type="project" value="InterPro"/>
</dbReference>
<keyword evidence="6" id="KW-0966">Cell projection</keyword>